<dbReference type="Pfam" id="PF02519">
    <property type="entry name" value="Auxin_inducible"/>
    <property type="match status" value="1"/>
</dbReference>
<evidence type="ECO:0000313" key="2">
    <source>
        <dbReference type="EMBL" id="RWR79385.1"/>
    </source>
</evidence>
<dbReference type="PANTHER" id="PTHR31374">
    <property type="entry name" value="AUXIN-INDUCED PROTEIN-LIKE-RELATED"/>
    <property type="match status" value="1"/>
</dbReference>
<proteinExistence type="inferred from homology"/>
<dbReference type="EMBL" id="QPKB01000003">
    <property type="protein sequence ID" value="RWR79385.1"/>
    <property type="molecule type" value="Genomic_DNA"/>
</dbReference>
<dbReference type="OrthoDB" id="1930622at2759"/>
<accession>A0A3S3MN38</accession>
<organism evidence="2 3">
    <name type="scientific">Cinnamomum micranthum f. kanehirae</name>
    <dbReference type="NCBI Taxonomy" id="337451"/>
    <lineage>
        <taxon>Eukaryota</taxon>
        <taxon>Viridiplantae</taxon>
        <taxon>Streptophyta</taxon>
        <taxon>Embryophyta</taxon>
        <taxon>Tracheophyta</taxon>
        <taxon>Spermatophyta</taxon>
        <taxon>Magnoliopsida</taxon>
        <taxon>Magnoliidae</taxon>
        <taxon>Laurales</taxon>
        <taxon>Lauraceae</taxon>
        <taxon>Cinnamomum</taxon>
    </lineage>
</organism>
<protein>
    <submittedName>
        <fullName evidence="2">Auxin-induced protein 6B-like protein</fullName>
    </submittedName>
</protein>
<dbReference type="PANTHER" id="PTHR31374:SF16">
    <property type="entry name" value="AUXIN-RESPONSIVE FAMILY PROTEIN"/>
    <property type="match status" value="1"/>
</dbReference>
<gene>
    <name evidence="2" type="ORF">CKAN_00795700</name>
</gene>
<dbReference type="GO" id="GO:0009733">
    <property type="term" value="P:response to auxin"/>
    <property type="evidence" value="ECO:0007669"/>
    <property type="project" value="InterPro"/>
</dbReference>
<dbReference type="AlphaFoldDB" id="A0A3S3MN38"/>
<comment type="similarity">
    <text evidence="1">Belongs to the ARG7 family.</text>
</comment>
<evidence type="ECO:0000313" key="3">
    <source>
        <dbReference type="Proteomes" id="UP000283530"/>
    </source>
</evidence>
<dbReference type="InterPro" id="IPR003676">
    <property type="entry name" value="SAUR_fam"/>
</dbReference>
<reference evidence="2 3" key="1">
    <citation type="journal article" date="2019" name="Nat. Plants">
        <title>Stout camphor tree genome fills gaps in understanding of flowering plant genome evolution.</title>
        <authorList>
            <person name="Chaw S.M."/>
            <person name="Liu Y.C."/>
            <person name="Wu Y.W."/>
            <person name="Wang H.Y."/>
            <person name="Lin C.I."/>
            <person name="Wu C.S."/>
            <person name="Ke H.M."/>
            <person name="Chang L.Y."/>
            <person name="Hsu C.Y."/>
            <person name="Yang H.T."/>
            <person name="Sudianto E."/>
            <person name="Hsu M.H."/>
            <person name="Wu K.P."/>
            <person name="Wang L.N."/>
            <person name="Leebens-Mack J.H."/>
            <person name="Tsai I.J."/>
        </authorList>
    </citation>
    <scope>NUCLEOTIDE SEQUENCE [LARGE SCALE GENOMIC DNA]</scope>
    <source>
        <strain evidence="3">cv. Chaw 1501</strain>
        <tissue evidence="2">Young leaves</tissue>
    </source>
</reference>
<evidence type="ECO:0000256" key="1">
    <source>
        <dbReference type="ARBA" id="ARBA00006974"/>
    </source>
</evidence>
<comment type="caution">
    <text evidence="2">The sequence shown here is derived from an EMBL/GenBank/DDBJ whole genome shotgun (WGS) entry which is preliminary data.</text>
</comment>
<dbReference type="Proteomes" id="UP000283530">
    <property type="component" value="Unassembled WGS sequence"/>
</dbReference>
<name>A0A3S3MN38_9MAGN</name>
<keyword evidence="3" id="KW-1185">Reference proteome</keyword>
<sequence length="137" mass="15643">MAMPTTYVRKRNLLTLKLVVEKLQRSLYLSKKLSSSLSHGHGRRGIEFGRKAEVPKDVKEGHFAVLAIEDGQSKRFVVALRYLSHPQFQRLLDQAAEEYGFEHEGALAIPCQPSELERILCEQWQEETGGDDGRDFE</sequence>